<keyword evidence="4" id="KW-0472">Membrane</keyword>
<accession>A0A1T5M0W5</accession>
<dbReference type="InterPro" id="IPR012944">
    <property type="entry name" value="SusD_RagB_dom"/>
</dbReference>
<keyword evidence="10" id="KW-1185">Reference proteome</keyword>
<feature type="domain" description="SusD-like N-terminal" evidence="8">
    <location>
        <begin position="96"/>
        <end position="225"/>
    </location>
</feature>
<evidence type="ECO:0000256" key="3">
    <source>
        <dbReference type="ARBA" id="ARBA00022729"/>
    </source>
</evidence>
<dbReference type="Gene3D" id="1.25.40.390">
    <property type="match status" value="1"/>
</dbReference>
<evidence type="ECO:0000313" key="9">
    <source>
        <dbReference type="EMBL" id="SKC81519.1"/>
    </source>
</evidence>
<feature type="domain" description="RagB/SusD" evidence="7">
    <location>
        <begin position="267"/>
        <end position="500"/>
    </location>
</feature>
<keyword evidence="5" id="KW-0998">Cell outer membrane</keyword>
<evidence type="ECO:0000256" key="2">
    <source>
        <dbReference type="ARBA" id="ARBA00006275"/>
    </source>
</evidence>
<dbReference type="GO" id="GO:0009279">
    <property type="term" value="C:cell outer membrane"/>
    <property type="evidence" value="ECO:0007669"/>
    <property type="project" value="UniProtKB-SubCell"/>
</dbReference>
<name>A0A1T5M0W5_9BACT</name>
<feature type="signal peptide" evidence="6">
    <location>
        <begin position="1"/>
        <end position="20"/>
    </location>
</feature>
<reference evidence="9 10" key="1">
    <citation type="submission" date="2017-02" db="EMBL/GenBank/DDBJ databases">
        <authorList>
            <person name="Peterson S.W."/>
        </authorList>
    </citation>
    <scope>NUCLEOTIDE SEQUENCE [LARGE SCALE GENOMIC DNA]</scope>
    <source>
        <strain evidence="9 10">DSM 25262</strain>
    </source>
</reference>
<organism evidence="9 10">
    <name type="scientific">Ohtaekwangia koreensis</name>
    <dbReference type="NCBI Taxonomy" id="688867"/>
    <lineage>
        <taxon>Bacteria</taxon>
        <taxon>Pseudomonadati</taxon>
        <taxon>Bacteroidota</taxon>
        <taxon>Cytophagia</taxon>
        <taxon>Cytophagales</taxon>
        <taxon>Fulvivirgaceae</taxon>
        <taxon>Ohtaekwangia</taxon>
    </lineage>
</organism>
<dbReference type="EMBL" id="FUZU01000003">
    <property type="protein sequence ID" value="SKC81519.1"/>
    <property type="molecule type" value="Genomic_DNA"/>
</dbReference>
<evidence type="ECO:0000259" key="7">
    <source>
        <dbReference type="Pfam" id="PF07980"/>
    </source>
</evidence>
<dbReference type="CDD" id="cd08977">
    <property type="entry name" value="SusD"/>
    <property type="match status" value="1"/>
</dbReference>
<dbReference type="STRING" id="688867.SAMN05660236_3967"/>
<dbReference type="SUPFAM" id="SSF48452">
    <property type="entry name" value="TPR-like"/>
    <property type="match status" value="1"/>
</dbReference>
<evidence type="ECO:0000256" key="4">
    <source>
        <dbReference type="ARBA" id="ARBA00023136"/>
    </source>
</evidence>
<feature type="chain" id="PRO_5012120475" evidence="6">
    <location>
        <begin position="21"/>
        <end position="500"/>
    </location>
</feature>
<sequence>MKRKLILSLIGMLAFTLSCNDNILDKSNPNEFTPESFYKNGDQIVGGVNAVYSSLQSLDLFCREYFFLHDMRGDDVASGGGQLETHRGQLLTGTHDASNGVLMQVWRGWYRLIHQANQVIDNAPKATENVTEELKLRVVGEAKFLRALAYFDLVTVWGGVPLMETYAKAIGEDKPRATADEVYNLIISDLQTAIANLPLKAEYNDSNVGRANKEAAQNLLARVYMQRGQYNLAEPLLAEIINGGAFNDWADVPYIENFREENEFNTESLFEVAFTEANGGSSWDATGQGTSTEVTFRGQEYGPNAWRNLIPSTSLMEEYEKVADGDPKDDPRYNDTFYFIGDEYSNGTKVLENWGWKKYQKIYKADNEDQRSGINMRVMRYAEVLLNMAEVQNALGNDGDAIDYLNEVRSREGVEMPPYPTANYPVNSPSEVFRAIIHERRVELAGEQIRNRDILRWRALGKLPSEPLSYYAEKHALAPIPQQEINSNAVLTQADQNPGW</sequence>
<gene>
    <name evidence="9" type="ORF">SAMN05660236_3967</name>
</gene>
<comment type="similarity">
    <text evidence="2">Belongs to the SusD family.</text>
</comment>
<keyword evidence="3 6" id="KW-0732">Signal</keyword>
<evidence type="ECO:0000256" key="5">
    <source>
        <dbReference type="ARBA" id="ARBA00023237"/>
    </source>
</evidence>
<comment type="subcellular location">
    <subcellularLocation>
        <location evidence="1">Cell outer membrane</location>
    </subcellularLocation>
</comment>
<proteinExistence type="inferred from homology"/>
<dbReference type="Pfam" id="PF14322">
    <property type="entry name" value="SusD-like_3"/>
    <property type="match status" value="1"/>
</dbReference>
<evidence type="ECO:0000256" key="1">
    <source>
        <dbReference type="ARBA" id="ARBA00004442"/>
    </source>
</evidence>
<dbReference type="RefSeq" id="WP_079688538.1">
    <property type="nucleotide sequence ID" value="NZ_FUZU01000003.1"/>
</dbReference>
<dbReference type="Proteomes" id="UP000190961">
    <property type="component" value="Unassembled WGS sequence"/>
</dbReference>
<dbReference type="InterPro" id="IPR033985">
    <property type="entry name" value="SusD-like_N"/>
</dbReference>
<dbReference type="Pfam" id="PF07980">
    <property type="entry name" value="SusD_RagB"/>
    <property type="match status" value="1"/>
</dbReference>
<dbReference type="OrthoDB" id="691907at2"/>
<evidence type="ECO:0000259" key="8">
    <source>
        <dbReference type="Pfam" id="PF14322"/>
    </source>
</evidence>
<protein>
    <submittedName>
        <fullName evidence="9">Starch-binding associating with outer membrane</fullName>
    </submittedName>
</protein>
<evidence type="ECO:0000313" key="10">
    <source>
        <dbReference type="Proteomes" id="UP000190961"/>
    </source>
</evidence>
<dbReference type="AlphaFoldDB" id="A0A1T5M0W5"/>
<dbReference type="InterPro" id="IPR011990">
    <property type="entry name" value="TPR-like_helical_dom_sf"/>
</dbReference>
<evidence type="ECO:0000256" key="6">
    <source>
        <dbReference type="SAM" id="SignalP"/>
    </source>
</evidence>
<dbReference type="PROSITE" id="PS51257">
    <property type="entry name" value="PROKAR_LIPOPROTEIN"/>
    <property type="match status" value="1"/>
</dbReference>